<dbReference type="Gene3D" id="3.90.550.10">
    <property type="entry name" value="Spore Coat Polysaccharide Biosynthesis Protein SpsA, Chain A"/>
    <property type="match status" value="1"/>
</dbReference>
<keyword evidence="5" id="KW-1185">Reference proteome</keyword>
<organism evidence="4 5">
    <name type="scientific">Dielma fastidiosa</name>
    <dbReference type="NCBI Taxonomy" id="1034346"/>
    <lineage>
        <taxon>Bacteria</taxon>
        <taxon>Bacillati</taxon>
        <taxon>Bacillota</taxon>
        <taxon>Erysipelotrichia</taxon>
        <taxon>Erysipelotrichales</taxon>
        <taxon>Erysipelotrichaceae</taxon>
        <taxon>Dielma</taxon>
    </lineage>
</organism>
<proteinExistence type="predicted"/>
<dbReference type="AlphaFoldDB" id="A0A318KTI8"/>
<dbReference type="EMBL" id="QJKH01000002">
    <property type="protein sequence ID" value="PXX81070.1"/>
    <property type="molecule type" value="Genomic_DNA"/>
</dbReference>
<gene>
    <name evidence="4" type="ORF">DES51_102189</name>
</gene>
<evidence type="ECO:0000259" key="3">
    <source>
        <dbReference type="Pfam" id="PF12804"/>
    </source>
</evidence>
<dbReference type="PANTHER" id="PTHR43584:SF5">
    <property type="entry name" value="PROTEIN LICC"/>
    <property type="match status" value="1"/>
</dbReference>
<comment type="caution">
    <text evidence="4">The sequence shown here is derived from an EMBL/GenBank/DDBJ whole genome shotgun (WGS) entry which is preliminary data.</text>
</comment>
<protein>
    <submittedName>
        <fullName evidence="4">CTP:phosphocholine cytidylyltransferase-like protein</fullName>
    </submittedName>
</protein>
<reference evidence="4 5" key="1">
    <citation type="submission" date="2018-05" db="EMBL/GenBank/DDBJ databases">
        <title>Genomic Encyclopedia of Type Strains, Phase IV (KMG-IV): sequencing the most valuable type-strain genomes for metagenomic binning, comparative biology and taxonomic classification.</title>
        <authorList>
            <person name="Goeker M."/>
        </authorList>
    </citation>
    <scope>NUCLEOTIDE SEQUENCE [LARGE SCALE GENOMIC DNA]</scope>
    <source>
        <strain evidence="4 5">JC118</strain>
    </source>
</reference>
<feature type="domain" description="MobA-like NTP transferase" evidence="3">
    <location>
        <begin position="3"/>
        <end position="109"/>
    </location>
</feature>
<dbReference type="InterPro" id="IPR029044">
    <property type="entry name" value="Nucleotide-diphossugar_trans"/>
</dbReference>
<keyword evidence="2 4" id="KW-0548">Nucleotidyltransferase</keyword>
<dbReference type="GO" id="GO:0016779">
    <property type="term" value="F:nucleotidyltransferase activity"/>
    <property type="evidence" value="ECO:0007669"/>
    <property type="project" value="UniProtKB-KW"/>
</dbReference>
<dbReference type="Proteomes" id="UP000247612">
    <property type="component" value="Unassembled WGS sequence"/>
</dbReference>
<dbReference type="CDD" id="cd02523">
    <property type="entry name" value="PC_cytidylyltransferase"/>
    <property type="match status" value="1"/>
</dbReference>
<accession>A0A318KTI8</accession>
<evidence type="ECO:0000256" key="1">
    <source>
        <dbReference type="ARBA" id="ARBA00022679"/>
    </source>
</evidence>
<evidence type="ECO:0000256" key="2">
    <source>
        <dbReference type="ARBA" id="ARBA00022695"/>
    </source>
</evidence>
<name>A0A318KTI8_9FIRM</name>
<evidence type="ECO:0000313" key="5">
    <source>
        <dbReference type="Proteomes" id="UP000247612"/>
    </source>
</evidence>
<dbReference type="InterPro" id="IPR050065">
    <property type="entry name" value="GlmU-like"/>
</dbReference>
<dbReference type="RefSeq" id="WP_022938661.1">
    <property type="nucleotide sequence ID" value="NZ_CABKRQ010000006.1"/>
</dbReference>
<dbReference type="PANTHER" id="PTHR43584">
    <property type="entry name" value="NUCLEOTIDYL TRANSFERASE"/>
    <property type="match status" value="1"/>
</dbReference>
<dbReference type="Pfam" id="PF12804">
    <property type="entry name" value="NTP_transf_3"/>
    <property type="match status" value="1"/>
</dbReference>
<dbReference type="OrthoDB" id="9803871at2"/>
<keyword evidence="1 4" id="KW-0808">Transferase</keyword>
<dbReference type="SUPFAM" id="SSF53448">
    <property type="entry name" value="Nucleotide-diphospho-sugar transferases"/>
    <property type="match status" value="1"/>
</dbReference>
<evidence type="ECO:0000313" key="4">
    <source>
        <dbReference type="EMBL" id="PXX81070.1"/>
    </source>
</evidence>
<sequence>MNALLLAAGLGSRFKEITKHNHKALLPIGGIPNIERTIGYLHEADITDITIVVGHMAELFDYLKEKYQVKLVYNEHYADYNNLYSMAKALPYFSDTVVIDADVVLLDQVLCPMSQSAYYTVQRKAGPDFDWCPKVENGRVVAMDITDAYRPSMLGISYWNAHDCEIIKAEIEQRLKDSANYLDPKKYWDNVPVDLLDVLNVGVHQVDESLVDEMDTVENYHDICAKFDDFMNR</sequence>
<dbReference type="InterPro" id="IPR025877">
    <property type="entry name" value="MobA-like_NTP_Trfase"/>
</dbReference>
<dbReference type="STRING" id="1034346.GCA_000313565_02375"/>